<accession>A0A0C9TXP7</accession>
<evidence type="ECO:0000313" key="1">
    <source>
        <dbReference type="EMBL" id="KIJ35243.1"/>
    </source>
</evidence>
<dbReference type="EMBL" id="KN837190">
    <property type="protein sequence ID" value="KIJ35243.1"/>
    <property type="molecule type" value="Genomic_DNA"/>
</dbReference>
<dbReference type="HOGENOM" id="CLU_1595594_0_0_1"/>
<dbReference type="AlphaFoldDB" id="A0A0C9TXP7"/>
<name>A0A0C9TXP7_SPHS4</name>
<reference evidence="1 2" key="1">
    <citation type="submission" date="2014-06" db="EMBL/GenBank/DDBJ databases">
        <title>Evolutionary Origins and Diversification of the Mycorrhizal Mutualists.</title>
        <authorList>
            <consortium name="DOE Joint Genome Institute"/>
            <consortium name="Mycorrhizal Genomics Consortium"/>
            <person name="Kohler A."/>
            <person name="Kuo A."/>
            <person name="Nagy L.G."/>
            <person name="Floudas D."/>
            <person name="Copeland A."/>
            <person name="Barry K.W."/>
            <person name="Cichocki N."/>
            <person name="Veneault-Fourrey C."/>
            <person name="LaButti K."/>
            <person name="Lindquist E.A."/>
            <person name="Lipzen A."/>
            <person name="Lundell T."/>
            <person name="Morin E."/>
            <person name="Murat C."/>
            <person name="Riley R."/>
            <person name="Ohm R."/>
            <person name="Sun H."/>
            <person name="Tunlid A."/>
            <person name="Henrissat B."/>
            <person name="Grigoriev I.V."/>
            <person name="Hibbett D.S."/>
            <person name="Martin F."/>
        </authorList>
    </citation>
    <scope>NUCLEOTIDE SEQUENCE [LARGE SCALE GENOMIC DNA]</scope>
    <source>
        <strain evidence="1 2">SS14</strain>
    </source>
</reference>
<gene>
    <name evidence="1" type="ORF">M422DRAFT_262412</name>
</gene>
<keyword evidence="2" id="KW-1185">Reference proteome</keyword>
<proteinExistence type="predicted"/>
<dbReference type="Proteomes" id="UP000054279">
    <property type="component" value="Unassembled WGS sequence"/>
</dbReference>
<sequence>MESESNSDLLQLRTSLKLAQEEALNEENLYLVELITSATHDESSQYSLVDIHNAILAEGSFNLLDPLNILPLLLPSGGDGTSDLLHLIAKQASAREAVIAIQEALERLERTPHEEENENEHEESHLVQLIRLLNICTDCEAFLIQRSSITEGLFRHPSTAITEERTC</sequence>
<protein>
    <submittedName>
        <fullName evidence="1">Uncharacterized protein</fullName>
    </submittedName>
</protein>
<dbReference type="OrthoDB" id="5396786at2759"/>
<evidence type="ECO:0000313" key="2">
    <source>
        <dbReference type="Proteomes" id="UP000054279"/>
    </source>
</evidence>
<organism evidence="1 2">
    <name type="scientific">Sphaerobolus stellatus (strain SS14)</name>
    <dbReference type="NCBI Taxonomy" id="990650"/>
    <lineage>
        <taxon>Eukaryota</taxon>
        <taxon>Fungi</taxon>
        <taxon>Dikarya</taxon>
        <taxon>Basidiomycota</taxon>
        <taxon>Agaricomycotina</taxon>
        <taxon>Agaricomycetes</taxon>
        <taxon>Phallomycetidae</taxon>
        <taxon>Geastrales</taxon>
        <taxon>Sphaerobolaceae</taxon>
        <taxon>Sphaerobolus</taxon>
    </lineage>
</organism>